<feature type="region of interest" description="Disordered" evidence="1">
    <location>
        <begin position="35"/>
        <end position="157"/>
    </location>
</feature>
<dbReference type="GO" id="GO:0040001">
    <property type="term" value="P:establishment of mitotic spindle localization"/>
    <property type="evidence" value="ECO:0007669"/>
    <property type="project" value="TreeGrafter"/>
</dbReference>
<dbReference type="GO" id="GO:0045180">
    <property type="term" value="C:basal cortex"/>
    <property type="evidence" value="ECO:0007669"/>
    <property type="project" value="TreeGrafter"/>
</dbReference>
<dbReference type="AlphaFoldDB" id="T1GWK5"/>
<evidence type="ECO:0000313" key="3">
    <source>
        <dbReference type="EnsemblMetazoa" id="MESCA008182-PA"/>
    </source>
</evidence>
<feature type="compositionally biased region" description="Basic and acidic residues" evidence="1">
    <location>
        <begin position="86"/>
        <end position="99"/>
    </location>
</feature>
<evidence type="ECO:0000313" key="4">
    <source>
        <dbReference type="Proteomes" id="UP000015102"/>
    </source>
</evidence>
<dbReference type="PANTHER" id="PTHR21567:SF88">
    <property type="entry name" value="TOG DOMAIN-CONTAINING PROTEIN"/>
    <property type="match status" value="1"/>
</dbReference>
<keyword evidence="4" id="KW-1185">Reference proteome</keyword>
<protein>
    <recommendedName>
        <fullName evidence="2">CLASP N-terminal domain-containing protein</fullName>
    </recommendedName>
</protein>
<feature type="compositionally biased region" description="Low complexity" evidence="1">
    <location>
        <begin position="247"/>
        <end position="260"/>
    </location>
</feature>
<feature type="compositionally biased region" description="Low complexity" evidence="1">
    <location>
        <begin position="37"/>
        <end position="51"/>
    </location>
</feature>
<sequence length="481" mass="53996">MDPKSINIDATCIKYGRDIYKSQAQLQRTTSFTTDVNSNFNGNHNNNLNGNVRVQPVDHTNGNLLLENENVKPPPTDEEIPEPIMDDPKVESNSIHEEPISNPATETSSPVKEPEEPVKPTVSEAVESGPSSLKSITIEEEIENDSAPPARPPSIKSIQPIEEEIEEEVAIDEVDKALPSAIEEEVKQDEIALPEEVPKPLPSPTIEEIKALSRRSSIAKSCDSIYHRPSSVFERRPHSKSEPDNKSIGSSESNSEQSRGSLEDSFVTIKETGRRRKSIFSKNNRRVSPVKQSIKMVKGELFPQTLPRFERPRDGLMKSFDMLDSANWEDIITGLRFLIRLIRHHPETIDNQMHMVCIQLTKSVRNLRSQVARAACQSATEIFSMKSKNLESECDDLVASLLHRTADTNRFLRADAFRALESMCDNLTPSKILQLLITKGANHQNAIVRTTTAKLLNRLADRWYDFCFMGLDGNSFIVVIC</sequence>
<dbReference type="GO" id="GO:0008017">
    <property type="term" value="F:microtubule binding"/>
    <property type="evidence" value="ECO:0007669"/>
    <property type="project" value="TreeGrafter"/>
</dbReference>
<dbReference type="SUPFAM" id="SSF48371">
    <property type="entry name" value="ARM repeat"/>
    <property type="match status" value="1"/>
</dbReference>
<reference evidence="4" key="1">
    <citation type="submission" date="2013-02" db="EMBL/GenBank/DDBJ databases">
        <authorList>
            <person name="Hughes D."/>
        </authorList>
    </citation>
    <scope>NUCLEOTIDE SEQUENCE</scope>
    <source>
        <strain>Durham</strain>
        <strain evidence="4">NC isolate 2 -- Noor lab</strain>
    </source>
</reference>
<organism evidence="3 4">
    <name type="scientific">Megaselia scalaris</name>
    <name type="common">Humpbacked fly</name>
    <name type="synonym">Phora scalaris</name>
    <dbReference type="NCBI Taxonomy" id="36166"/>
    <lineage>
        <taxon>Eukaryota</taxon>
        <taxon>Metazoa</taxon>
        <taxon>Ecdysozoa</taxon>
        <taxon>Arthropoda</taxon>
        <taxon>Hexapoda</taxon>
        <taxon>Insecta</taxon>
        <taxon>Pterygota</taxon>
        <taxon>Neoptera</taxon>
        <taxon>Endopterygota</taxon>
        <taxon>Diptera</taxon>
        <taxon>Brachycera</taxon>
        <taxon>Muscomorpha</taxon>
        <taxon>Platypezoidea</taxon>
        <taxon>Phoridae</taxon>
        <taxon>Megaseliini</taxon>
        <taxon>Megaselia</taxon>
    </lineage>
</organism>
<dbReference type="EnsemblMetazoa" id="MESCA008182-RA">
    <property type="protein sequence ID" value="MESCA008182-PA"/>
    <property type="gene ID" value="MESCA008182"/>
</dbReference>
<evidence type="ECO:0000256" key="1">
    <source>
        <dbReference type="SAM" id="MobiDB-lite"/>
    </source>
</evidence>
<dbReference type="GO" id="GO:0000776">
    <property type="term" value="C:kinetochore"/>
    <property type="evidence" value="ECO:0007669"/>
    <property type="project" value="TreeGrafter"/>
</dbReference>
<evidence type="ECO:0000259" key="2">
    <source>
        <dbReference type="Pfam" id="PF12348"/>
    </source>
</evidence>
<feature type="region of interest" description="Disordered" evidence="1">
    <location>
        <begin position="229"/>
        <end position="268"/>
    </location>
</feature>
<dbReference type="InterPro" id="IPR016024">
    <property type="entry name" value="ARM-type_fold"/>
</dbReference>
<dbReference type="EMBL" id="CAQQ02394667">
    <property type="status" value="NOT_ANNOTATED_CDS"/>
    <property type="molecule type" value="Genomic_DNA"/>
</dbReference>
<dbReference type="GO" id="GO:0005881">
    <property type="term" value="C:cytoplasmic microtubule"/>
    <property type="evidence" value="ECO:0007669"/>
    <property type="project" value="TreeGrafter"/>
</dbReference>
<dbReference type="GO" id="GO:0072686">
    <property type="term" value="C:mitotic spindle"/>
    <property type="evidence" value="ECO:0007669"/>
    <property type="project" value="TreeGrafter"/>
</dbReference>
<proteinExistence type="predicted"/>
<dbReference type="InterPro" id="IPR011989">
    <property type="entry name" value="ARM-like"/>
</dbReference>
<dbReference type="Proteomes" id="UP000015102">
    <property type="component" value="Unassembled WGS sequence"/>
</dbReference>
<dbReference type="GO" id="GO:0090307">
    <property type="term" value="P:mitotic spindle assembly"/>
    <property type="evidence" value="ECO:0007669"/>
    <property type="project" value="TreeGrafter"/>
</dbReference>
<feature type="compositionally biased region" description="Acidic residues" evidence="1">
    <location>
        <begin position="76"/>
        <end position="85"/>
    </location>
</feature>
<reference evidence="3" key="2">
    <citation type="submission" date="2015-06" db="UniProtKB">
        <authorList>
            <consortium name="EnsemblMetazoa"/>
        </authorList>
    </citation>
    <scope>IDENTIFICATION</scope>
</reference>
<dbReference type="PANTHER" id="PTHR21567">
    <property type="entry name" value="CLASP"/>
    <property type="match status" value="1"/>
</dbReference>
<name>T1GWK5_MEGSC</name>
<dbReference type="Gene3D" id="1.25.10.10">
    <property type="entry name" value="Leucine-rich Repeat Variant"/>
    <property type="match status" value="1"/>
</dbReference>
<dbReference type="Pfam" id="PF12348">
    <property type="entry name" value="CLASP_N"/>
    <property type="match status" value="1"/>
</dbReference>
<dbReference type="InterPro" id="IPR024395">
    <property type="entry name" value="CLASP_N_dom"/>
</dbReference>
<feature type="compositionally biased region" description="Basic and acidic residues" evidence="1">
    <location>
        <begin position="233"/>
        <end position="245"/>
    </location>
</feature>
<accession>T1GWK5</accession>
<dbReference type="HOGENOM" id="CLU_567779_0_0_1"/>
<feature type="domain" description="CLASP N-terminal" evidence="2">
    <location>
        <begin position="350"/>
        <end position="463"/>
    </location>
</feature>
<dbReference type="GO" id="GO:0005815">
    <property type="term" value="C:microtubule organizing center"/>
    <property type="evidence" value="ECO:0007669"/>
    <property type="project" value="TreeGrafter"/>
</dbReference>
<dbReference type="GO" id="GO:0005876">
    <property type="term" value="C:spindle microtubule"/>
    <property type="evidence" value="ECO:0007669"/>
    <property type="project" value="TreeGrafter"/>
</dbReference>